<dbReference type="OrthoDB" id="308007at2157"/>
<gene>
    <name evidence="2" type="ORF">J2744_002242</name>
</gene>
<dbReference type="AlphaFoldDB" id="A0A8J7UP84"/>
<accession>A0A8J7UP84</accession>
<dbReference type="EMBL" id="JAGGKE010000009">
    <property type="protein sequence ID" value="MBP1902550.1"/>
    <property type="molecule type" value="Genomic_DNA"/>
</dbReference>
<sequence>MRRNVSRGARGNPALTFGIAGGGFALLYILSEPIQGVLAGRGFTPPSAFLLLFVVGGFLGGALVARLLWGRLDGERSPVRGAGVGALVGLLALPVLFYVLELALVAVDGNPFEPIPGASPGIQLGSDLLMFLLAPLLLGVLGLIVTYGATVVVGALVGYLLVRE</sequence>
<evidence type="ECO:0000313" key="3">
    <source>
        <dbReference type="Proteomes" id="UP000770586"/>
    </source>
</evidence>
<comment type="caution">
    <text evidence="2">The sequence shown here is derived from an EMBL/GenBank/DDBJ whole genome shotgun (WGS) entry which is preliminary data.</text>
</comment>
<keyword evidence="3" id="KW-1185">Reference proteome</keyword>
<keyword evidence="1" id="KW-0812">Transmembrane</keyword>
<feature type="transmembrane region" description="Helical" evidence="1">
    <location>
        <begin position="81"/>
        <end position="100"/>
    </location>
</feature>
<feature type="transmembrane region" description="Helical" evidence="1">
    <location>
        <begin position="50"/>
        <end position="69"/>
    </location>
</feature>
<keyword evidence="1" id="KW-1133">Transmembrane helix</keyword>
<dbReference type="Proteomes" id="UP000770586">
    <property type="component" value="Unassembled WGS sequence"/>
</dbReference>
<feature type="transmembrane region" description="Helical" evidence="1">
    <location>
        <begin position="129"/>
        <end position="162"/>
    </location>
</feature>
<feature type="transmembrane region" description="Helical" evidence="1">
    <location>
        <begin position="12"/>
        <end position="30"/>
    </location>
</feature>
<proteinExistence type="predicted"/>
<keyword evidence="1" id="KW-0472">Membrane</keyword>
<organism evidence="2 3">
    <name type="scientific">Halorubrum trapanicum</name>
    <dbReference type="NCBI Taxonomy" id="29284"/>
    <lineage>
        <taxon>Archaea</taxon>
        <taxon>Methanobacteriati</taxon>
        <taxon>Methanobacteriota</taxon>
        <taxon>Stenosarchaea group</taxon>
        <taxon>Halobacteria</taxon>
        <taxon>Halobacteriales</taxon>
        <taxon>Haloferacaceae</taxon>
        <taxon>Halorubrum</taxon>
    </lineage>
</organism>
<protein>
    <submittedName>
        <fullName evidence="2">Uncharacterized protein</fullName>
    </submittedName>
</protein>
<evidence type="ECO:0000313" key="2">
    <source>
        <dbReference type="EMBL" id="MBP1902550.1"/>
    </source>
</evidence>
<name>A0A8J7UP84_9EURY</name>
<dbReference type="RefSeq" id="WP_210113415.1">
    <property type="nucleotide sequence ID" value="NZ_BAAADX010000001.1"/>
</dbReference>
<reference evidence="2 3" key="1">
    <citation type="submission" date="2021-03" db="EMBL/GenBank/DDBJ databases">
        <title>Genomic Encyclopedia of Type Strains, Phase IV (KMG-IV): sequencing the most valuable type-strain genomes for metagenomic binning, comparative biology and taxonomic classification.</title>
        <authorList>
            <person name="Goeker M."/>
        </authorList>
    </citation>
    <scope>NUCLEOTIDE SEQUENCE [LARGE SCALE GENOMIC DNA]</scope>
    <source>
        <strain evidence="2 3">DSM 12287</strain>
    </source>
</reference>
<evidence type="ECO:0000256" key="1">
    <source>
        <dbReference type="SAM" id="Phobius"/>
    </source>
</evidence>